<dbReference type="OMA" id="FCINCEK"/>
<dbReference type="PANTHER" id="PTHR38167:SF1">
    <property type="entry name" value="C2H2-TYPE DOMAIN-CONTAINING PROTEIN"/>
    <property type="match status" value="1"/>
</dbReference>
<gene>
    <name evidence="1" type="ORF">DACRYDRAFT_58119</name>
</gene>
<dbReference type="OrthoDB" id="5422613at2759"/>
<evidence type="ECO:0000313" key="2">
    <source>
        <dbReference type="Proteomes" id="UP000030653"/>
    </source>
</evidence>
<evidence type="ECO:0008006" key="3">
    <source>
        <dbReference type="Google" id="ProtNLM"/>
    </source>
</evidence>
<dbReference type="Proteomes" id="UP000030653">
    <property type="component" value="Unassembled WGS sequence"/>
</dbReference>
<dbReference type="STRING" id="1858805.M5G392"/>
<name>M5G392_DACPD</name>
<dbReference type="GeneID" id="63690546"/>
<dbReference type="AlphaFoldDB" id="M5G392"/>
<keyword evidence="2" id="KW-1185">Reference proteome</keyword>
<dbReference type="PANTHER" id="PTHR38167">
    <property type="entry name" value="C2H2-TYPE DOMAIN-CONTAINING PROTEIN"/>
    <property type="match status" value="1"/>
</dbReference>
<organism evidence="1 2">
    <name type="scientific">Dacryopinax primogenitus (strain DJM 731)</name>
    <name type="common">Brown rot fungus</name>
    <dbReference type="NCBI Taxonomy" id="1858805"/>
    <lineage>
        <taxon>Eukaryota</taxon>
        <taxon>Fungi</taxon>
        <taxon>Dikarya</taxon>
        <taxon>Basidiomycota</taxon>
        <taxon>Agaricomycotina</taxon>
        <taxon>Dacrymycetes</taxon>
        <taxon>Dacrymycetales</taxon>
        <taxon>Dacrymycetaceae</taxon>
        <taxon>Dacryopinax</taxon>
    </lineage>
</organism>
<dbReference type="HOGENOM" id="CLU_093552_2_0_1"/>
<evidence type="ECO:0000313" key="1">
    <source>
        <dbReference type="EMBL" id="EJT98217.1"/>
    </source>
</evidence>
<dbReference type="EMBL" id="JH795874">
    <property type="protein sequence ID" value="EJT98217.1"/>
    <property type="molecule type" value="Genomic_DNA"/>
</dbReference>
<accession>M5G392</accession>
<sequence length="164" mass="18745">MPTQTRDAVDTAPAELLTDEVKSQLQEAIKTVSEKQLREFVAELARKEPAAERELVKMLLVPRSKRKRADEVQSRWMACANCRVEYDVGEDRKAGECQYHPGELEPDYEAFVDDDYDETTIESEELMQEFPENYNWTCCGEDGTVEGCIAGKHVHGGESKKRKR</sequence>
<dbReference type="RefSeq" id="XP_040625115.1">
    <property type="nucleotide sequence ID" value="XM_040775484.1"/>
</dbReference>
<proteinExistence type="predicted"/>
<protein>
    <recommendedName>
        <fullName evidence="3">C2H2-type domain-containing protein</fullName>
    </recommendedName>
</protein>
<reference evidence="1 2" key="1">
    <citation type="journal article" date="2012" name="Science">
        <title>The Paleozoic origin of enzymatic lignin decomposition reconstructed from 31 fungal genomes.</title>
        <authorList>
            <person name="Floudas D."/>
            <person name="Binder M."/>
            <person name="Riley R."/>
            <person name="Barry K."/>
            <person name="Blanchette R.A."/>
            <person name="Henrissat B."/>
            <person name="Martinez A.T."/>
            <person name="Otillar R."/>
            <person name="Spatafora J.W."/>
            <person name="Yadav J.S."/>
            <person name="Aerts A."/>
            <person name="Benoit I."/>
            <person name="Boyd A."/>
            <person name="Carlson A."/>
            <person name="Copeland A."/>
            <person name="Coutinho P.M."/>
            <person name="de Vries R.P."/>
            <person name="Ferreira P."/>
            <person name="Findley K."/>
            <person name="Foster B."/>
            <person name="Gaskell J."/>
            <person name="Glotzer D."/>
            <person name="Gorecki P."/>
            <person name="Heitman J."/>
            <person name="Hesse C."/>
            <person name="Hori C."/>
            <person name="Igarashi K."/>
            <person name="Jurgens J.A."/>
            <person name="Kallen N."/>
            <person name="Kersten P."/>
            <person name="Kohler A."/>
            <person name="Kuees U."/>
            <person name="Kumar T.K.A."/>
            <person name="Kuo A."/>
            <person name="LaButti K."/>
            <person name="Larrondo L.F."/>
            <person name="Lindquist E."/>
            <person name="Ling A."/>
            <person name="Lombard V."/>
            <person name="Lucas S."/>
            <person name="Lundell T."/>
            <person name="Martin R."/>
            <person name="McLaughlin D.J."/>
            <person name="Morgenstern I."/>
            <person name="Morin E."/>
            <person name="Murat C."/>
            <person name="Nagy L.G."/>
            <person name="Nolan M."/>
            <person name="Ohm R.A."/>
            <person name="Patyshakuliyeva A."/>
            <person name="Rokas A."/>
            <person name="Ruiz-Duenas F.J."/>
            <person name="Sabat G."/>
            <person name="Salamov A."/>
            <person name="Samejima M."/>
            <person name="Schmutz J."/>
            <person name="Slot J.C."/>
            <person name="St John F."/>
            <person name="Stenlid J."/>
            <person name="Sun H."/>
            <person name="Sun S."/>
            <person name="Syed K."/>
            <person name="Tsang A."/>
            <person name="Wiebenga A."/>
            <person name="Young D."/>
            <person name="Pisabarro A."/>
            <person name="Eastwood D.C."/>
            <person name="Martin F."/>
            <person name="Cullen D."/>
            <person name="Grigoriev I.V."/>
            <person name="Hibbett D.S."/>
        </authorList>
    </citation>
    <scope>NUCLEOTIDE SEQUENCE [LARGE SCALE GENOMIC DNA]</scope>
    <source>
        <strain evidence="1 2">DJM-731 SS1</strain>
    </source>
</reference>